<dbReference type="AlphaFoldDB" id="A0AB34J4X5"/>
<feature type="region of interest" description="Disordered" evidence="1">
    <location>
        <begin position="156"/>
        <end position="187"/>
    </location>
</feature>
<protein>
    <submittedName>
        <fullName evidence="2">Uncharacterized protein</fullName>
    </submittedName>
</protein>
<sequence>MRDTRPRLRRHVFRPVGPLTAQAALLYDKWERKLFQVCTDELEYVVQVSVLAGALDHLLDGAASKMDGMITRKLADHVRMMHMGLPAGARLGLMLALHAAVPPAYKNRQGVLYGILLWERRLFDMATSSSEYEAIAAERMPRLLASLRGLCSPEQSVSIAHRKRPLETEGGSRDGPRPRVVAVPRPA</sequence>
<feature type="compositionally biased region" description="Low complexity" evidence="1">
    <location>
        <begin position="178"/>
        <end position="187"/>
    </location>
</feature>
<keyword evidence="3" id="KW-1185">Reference proteome</keyword>
<evidence type="ECO:0000313" key="3">
    <source>
        <dbReference type="Proteomes" id="UP001515480"/>
    </source>
</evidence>
<evidence type="ECO:0000256" key="1">
    <source>
        <dbReference type="SAM" id="MobiDB-lite"/>
    </source>
</evidence>
<dbReference type="EMBL" id="JBGBPQ010000013">
    <property type="protein sequence ID" value="KAL1511700.1"/>
    <property type="molecule type" value="Genomic_DNA"/>
</dbReference>
<proteinExistence type="predicted"/>
<feature type="compositionally biased region" description="Basic and acidic residues" evidence="1">
    <location>
        <begin position="165"/>
        <end position="177"/>
    </location>
</feature>
<name>A0AB34J4X5_PRYPA</name>
<gene>
    <name evidence="2" type="ORF">AB1Y20_004989</name>
</gene>
<evidence type="ECO:0000313" key="2">
    <source>
        <dbReference type="EMBL" id="KAL1511700.1"/>
    </source>
</evidence>
<accession>A0AB34J4X5</accession>
<reference evidence="2 3" key="1">
    <citation type="journal article" date="2024" name="Science">
        <title>Giant polyketide synthase enzymes in the biosynthesis of giant marine polyether toxins.</title>
        <authorList>
            <person name="Fallon T.R."/>
            <person name="Shende V.V."/>
            <person name="Wierzbicki I.H."/>
            <person name="Pendleton A.L."/>
            <person name="Watervoot N.F."/>
            <person name="Auber R.P."/>
            <person name="Gonzalez D.J."/>
            <person name="Wisecaver J.H."/>
            <person name="Moore B.S."/>
        </authorList>
    </citation>
    <scope>NUCLEOTIDE SEQUENCE [LARGE SCALE GENOMIC DNA]</scope>
    <source>
        <strain evidence="2 3">12B1</strain>
    </source>
</reference>
<comment type="caution">
    <text evidence="2">The sequence shown here is derived from an EMBL/GenBank/DDBJ whole genome shotgun (WGS) entry which is preliminary data.</text>
</comment>
<organism evidence="2 3">
    <name type="scientific">Prymnesium parvum</name>
    <name type="common">Toxic golden alga</name>
    <dbReference type="NCBI Taxonomy" id="97485"/>
    <lineage>
        <taxon>Eukaryota</taxon>
        <taxon>Haptista</taxon>
        <taxon>Haptophyta</taxon>
        <taxon>Prymnesiophyceae</taxon>
        <taxon>Prymnesiales</taxon>
        <taxon>Prymnesiaceae</taxon>
        <taxon>Prymnesium</taxon>
    </lineage>
</organism>
<dbReference type="Proteomes" id="UP001515480">
    <property type="component" value="Unassembled WGS sequence"/>
</dbReference>